<protein>
    <recommendedName>
        <fullName evidence="3">CDP-glycerol:poly(Glycerophosphate) glycerophosphotransferase</fullName>
    </recommendedName>
</protein>
<organism evidence="1 2">
    <name type="scientific">Allonocardiopsis opalescens</name>
    <dbReference type="NCBI Taxonomy" id="1144618"/>
    <lineage>
        <taxon>Bacteria</taxon>
        <taxon>Bacillati</taxon>
        <taxon>Actinomycetota</taxon>
        <taxon>Actinomycetes</taxon>
        <taxon>Streptosporangiales</taxon>
        <taxon>Allonocardiopsis</taxon>
    </lineage>
</organism>
<dbReference type="Proteomes" id="UP000237846">
    <property type="component" value="Unassembled WGS sequence"/>
</dbReference>
<reference evidence="1 2" key="1">
    <citation type="submission" date="2018-03" db="EMBL/GenBank/DDBJ databases">
        <title>Genomic Encyclopedia of Archaeal and Bacterial Type Strains, Phase II (KMG-II): from individual species to whole genera.</title>
        <authorList>
            <person name="Goeker M."/>
        </authorList>
    </citation>
    <scope>NUCLEOTIDE SEQUENCE [LARGE SCALE GENOMIC DNA]</scope>
    <source>
        <strain evidence="1 2">DSM 45601</strain>
    </source>
</reference>
<dbReference type="OrthoDB" id="3661391at2"/>
<keyword evidence="2" id="KW-1185">Reference proteome</keyword>
<evidence type="ECO:0000313" key="2">
    <source>
        <dbReference type="Proteomes" id="UP000237846"/>
    </source>
</evidence>
<dbReference type="EMBL" id="PVZC01000001">
    <property type="protein sequence ID" value="PRY02582.1"/>
    <property type="molecule type" value="Genomic_DNA"/>
</dbReference>
<dbReference type="RefSeq" id="WP_146159357.1">
    <property type="nucleotide sequence ID" value="NZ_PVZC01000001.1"/>
</dbReference>
<dbReference type="Gene3D" id="3.40.50.12580">
    <property type="match status" value="1"/>
</dbReference>
<dbReference type="InterPro" id="IPR043148">
    <property type="entry name" value="TagF_C"/>
</dbReference>
<evidence type="ECO:0008006" key="3">
    <source>
        <dbReference type="Google" id="ProtNLM"/>
    </source>
</evidence>
<comment type="caution">
    <text evidence="1">The sequence shown here is derived from an EMBL/GenBank/DDBJ whole genome shotgun (WGS) entry which is preliminary data.</text>
</comment>
<dbReference type="SUPFAM" id="SSF53756">
    <property type="entry name" value="UDP-Glycosyltransferase/glycogen phosphorylase"/>
    <property type="match status" value="1"/>
</dbReference>
<gene>
    <name evidence="1" type="ORF">CLV72_1011185</name>
</gene>
<accession>A0A2T0QF90</accession>
<sequence length="572" mass="61712">MPEWGALRDREGPRAAYRWTWRPERRVLAVARNVTSVTRLLDVLPVAAADPRVDVVFTVDRGSAFDLGLAEFLADIGATVWPWRRAVRSRAFDLAVSASVNAGLRRIRAPLVTLSHGAGYNRLVPSSTGDGFSSAGLSRHELTHRGRVIPAVLGLSHPEQLERLRRSCPAAVERAVVVGDPCFDRIRVSLPRRDAFRRRLGVRDGRRLVVVNSTWGGRGTLAAALELPRRLVAELPADEYRVALILHPNIWYWHDPFQVRAVLADALDSGLRLLPPREGWRAALIAADVVIGDHGSTSFYGAALDRPTLLASPGAAEQIDPGSPTGALLRALPALSPGEDLRAAVERVRAAHTPGRHTAITGRTLGAPGESARLLRREFYRLMRLPEPETEALVRPVPEPEAETGDRPRAFLVDALLRADPGDGPAGTVTLRRFPVSPSAGGRPGAPPGAFLLALAEAGLRHLNGSPVLLRDDPEAETPAARWLDETLADHPGCLLAGAALDTRRLLLRHADGRELSTVAYRGTGGALEPALVIAAVYAWLREGRPPTGLRHGLRVRAGGTEGSVFVTPPRG</sequence>
<evidence type="ECO:0000313" key="1">
    <source>
        <dbReference type="EMBL" id="PRY02582.1"/>
    </source>
</evidence>
<dbReference type="AlphaFoldDB" id="A0A2T0QF90"/>
<name>A0A2T0QF90_9ACTN</name>
<proteinExistence type="predicted"/>